<dbReference type="STRING" id="39060.SAMN05660706_11961"/>
<dbReference type="AlphaFoldDB" id="A0A1I6DWG3"/>
<evidence type="ECO:0000313" key="3">
    <source>
        <dbReference type="Proteomes" id="UP000199584"/>
    </source>
</evidence>
<dbReference type="RefSeq" id="WP_165608300.1">
    <property type="nucleotide sequence ID" value="NZ_FOYM01000019.1"/>
</dbReference>
<proteinExistence type="predicted"/>
<protein>
    <submittedName>
        <fullName evidence="2">Uncharacterized protein</fullName>
    </submittedName>
</protein>
<reference evidence="3" key="1">
    <citation type="submission" date="2016-10" db="EMBL/GenBank/DDBJ databases">
        <authorList>
            <person name="Varghese N."/>
            <person name="Submissions S."/>
        </authorList>
    </citation>
    <scope>NUCLEOTIDE SEQUENCE [LARGE SCALE GENOMIC DNA]</scope>
    <source>
        <strain evidence="3">DSM 3669</strain>
    </source>
</reference>
<organism evidence="2 3">
    <name type="scientific">Desulfoscipio geothermicus DSM 3669</name>
    <dbReference type="NCBI Taxonomy" id="1121426"/>
    <lineage>
        <taxon>Bacteria</taxon>
        <taxon>Bacillati</taxon>
        <taxon>Bacillota</taxon>
        <taxon>Clostridia</taxon>
        <taxon>Eubacteriales</taxon>
        <taxon>Desulfallaceae</taxon>
        <taxon>Desulfoscipio</taxon>
    </lineage>
</organism>
<feature type="region of interest" description="Disordered" evidence="1">
    <location>
        <begin position="1"/>
        <end position="24"/>
    </location>
</feature>
<evidence type="ECO:0000313" key="2">
    <source>
        <dbReference type="EMBL" id="SFR09793.1"/>
    </source>
</evidence>
<dbReference type="EMBL" id="FOYM01000019">
    <property type="protein sequence ID" value="SFR09793.1"/>
    <property type="molecule type" value="Genomic_DNA"/>
</dbReference>
<accession>A0A1I6DWG3</accession>
<keyword evidence="3" id="KW-1185">Reference proteome</keyword>
<sequence length="56" mass="6456">MDVNEKNEKNEGKLDSKLQKMKESGAEAWKELKVGMEEARNDLSKAMDKAANRFRQ</sequence>
<evidence type="ECO:0000256" key="1">
    <source>
        <dbReference type="SAM" id="MobiDB-lite"/>
    </source>
</evidence>
<gene>
    <name evidence="2" type="ORF">SAMN05660706_11961</name>
</gene>
<dbReference type="Proteomes" id="UP000199584">
    <property type="component" value="Unassembled WGS sequence"/>
</dbReference>
<name>A0A1I6DWG3_9FIRM</name>